<dbReference type="PROSITE" id="PS50142">
    <property type="entry name" value="RNASE_3_2"/>
    <property type="match status" value="1"/>
</dbReference>
<keyword evidence="7 15" id="KW-0507">mRNA processing</keyword>
<reference evidence="19" key="1">
    <citation type="submission" date="2018-08" db="EMBL/GenBank/DDBJ databases">
        <authorList>
            <person name="Grouzdev D.S."/>
            <person name="Krutkina M.S."/>
        </authorList>
    </citation>
    <scope>NUCLEOTIDE SEQUENCE [LARGE SCALE GENOMIC DNA]</scope>
    <source>
        <strain evidence="19">4-11</strain>
    </source>
</reference>
<gene>
    <name evidence="15 18" type="primary">rnc</name>
    <name evidence="18" type="ORF">DYP60_12205</name>
</gene>
<keyword evidence="19" id="KW-1185">Reference proteome</keyword>
<feature type="active site" evidence="15">
    <location>
        <position position="65"/>
    </location>
</feature>
<dbReference type="Gene3D" id="1.10.1520.10">
    <property type="entry name" value="Ribonuclease III domain"/>
    <property type="match status" value="1"/>
</dbReference>
<dbReference type="GO" id="GO:0010468">
    <property type="term" value="P:regulation of gene expression"/>
    <property type="evidence" value="ECO:0007669"/>
    <property type="project" value="TreeGrafter"/>
</dbReference>
<dbReference type="GO" id="GO:0005737">
    <property type="term" value="C:cytoplasm"/>
    <property type="evidence" value="ECO:0007669"/>
    <property type="project" value="UniProtKB-SubCell"/>
</dbReference>
<accession>A0A372MDP9</accession>
<evidence type="ECO:0000256" key="13">
    <source>
        <dbReference type="ARBA" id="ARBA00022842"/>
    </source>
</evidence>
<dbReference type="CDD" id="cd10845">
    <property type="entry name" value="DSRM_RNAse_III_family"/>
    <property type="match status" value="1"/>
</dbReference>
<dbReference type="SUPFAM" id="SSF54768">
    <property type="entry name" value="dsRNA-binding domain-like"/>
    <property type="match status" value="1"/>
</dbReference>
<keyword evidence="6 15" id="KW-0698">rRNA processing</keyword>
<dbReference type="CDD" id="cd00593">
    <property type="entry name" value="RIBOc"/>
    <property type="match status" value="1"/>
</dbReference>
<evidence type="ECO:0000256" key="15">
    <source>
        <dbReference type="HAMAP-Rule" id="MF_00104"/>
    </source>
</evidence>
<comment type="cofactor">
    <cofactor evidence="15">
        <name>Mg(2+)</name>
        <dbReference type="ChEBI" id="CHEBI:18420"/>
    </cofactor>
</comment>
<dbReference type="FunFam" id="1.10.1520.10:FF:000001">
    <property type="entry name" value="Ribonuclease 3"/>
    <property type="match status" value="1"/>
</dbReference>
<dbReference type="Pfam" id="PF14622">
    <property type="entry name" value="Ribonucleas_3_3"/>
    <property type="match status" value="1"/>
</dbReference>
<dbReference type="SUPFAM" id="SSF69065">
    <property type="entry name" value="RNase III domain-like"/>
    <property type="match status" value="1"/>
</dbReference>
<comment type="similarity">
    <text evidence="3">Belongs to the ribonuclease III family.</text>
</comment>
<evidence type="ECO:0000256" key="14">
    <source>
        <dbReference type="ARBA" id="ARBA00022884"/>
    </source>
</evidence>
<evidence type="ECO:0000313" key="19">
    <source>
        <dbReference type="Proteomes" id="UP000264002"/>
    </source>
</evidence>
<evidence type="ECO:0000256" key="8">
    <source>
        <dbReference type="ARBA" id="ARBA00022694"/>
    </source>
</evidence>
<dbReference type="InterPro" id="IPR000999">
    <property type="entry name" value="RNase_III_dom"/>
</dbReference>
<dbReference type="GO" id="GO:0003725">
    <property type="term" value="F:double-stranded RNA binding"/>
    <property type="evidence" value="ECO:0007669"/>
    <property type="project" value="TreeGrafter"/>
</dbReference>
<evidence type="ECO:0000256" key="9">
    <source>
        <dbReference type="ARBA" id="ARBA00022722"/>
    </source>
</evidence>
<feature type="active site" evidence="15">
    <location>
        <position position="137"/>
    </location>
</feature>
<feature type="binding site" evidence="15">
    <location>
        <position position="134"/>
    </location>
    <ligand>
        <name>Mg(2+)</name>
        <dbReference type="ChEBI" id="CHEBI:18420"/>
    </ligand>
</feature>
<evidence type="ECO:0000256" key="11">
    <source>
        <dbReference type="ARBA" id="ARBA00022759"/>
    </source>
</evidence>
<keyword evidence="11 15" id="KW-0255">Endonuclease</keyword>
<dbReference type="PANTHER" id="PTHR11207">
    <property type="entry name" value="RIBONUCLEASE III"/>
    <property type="match status" value="1"/>
</dbReference>
<dbReference type="FunFam" id="3.30.160.20:FF:000003">
    <property type="entry name" value="Ribonuclease 3"/>
    <property type="match status" value="1"/>
</dbReference>
<dbReference type="Gene3D" id="3.30.160.20">
    <property type="match status" value="1"/>
</dbReference>
<dbReference type="GO" id="GO:0006397">
    <property type="term" value="P:mRNA processing"/>
    <property type="evidence" value="ECO:0007669"/>
    <property type="project" value="UniProtKB-UniRule"/>
</dbReference>
<dbReference type="NCBIfam" id="TIGR02191">
    <property type="entry name" value="RNaseIII"/>
    <property type="match status" value="1"/>
</dbReference>
<dbReference type="EC" id="3.1.26.3" evidence="15"/>
<evidence type="ECO:0000256" key="4">
    <source>
        <dbReference type="ARBA" id="ARBA00011738"/>
    </source>
</evidence>
<dbReference type="PROSITE" id="PS50137">
    <property type="entry name" value="DS_RBD"/>
    <property type="match status" value="1"/>
</dbReference>
<keyword evidence="14 15" id="KW-0694">RNA-binding</keyword>
<evidence type="ECO:0000256" key="1">
    <source>
        <dbReference type="ARBA" id="ARBA00000109"/>
    </source>
</evidence>
<evidence type="ECO:0000259" key="17">
    <source>
        <dbReference type="PROSITE" id="PS50142"/>
    </source>
</evidence>
<comment type="catalytic activity">
    <reaction evidence="1 15">
        <text>Endonucleolytic cleavage to 5'-phosphomonoester.</text>
        <dbReference type="EC" id="3.1.26.3"/>
    </reaction>
</comment>
<dbReference type="GO" id="GO:0006364">
    <property type="term" value="P:rRNA processing"/>
    <property type="evidence" value="ECO:0007669"/>
    <property type="project" value="UniProtKB-UniRule"/>
</dbReference>
<proteinExistence type="inferred from homology"/>
<comment type="function">
    <text evidence="15">Digests double-stranded RNA. Involved in the processing of primary rRNA transcript to yield the immediate precursors to the large and small rRNAs (23S and 16S). Processes some mRNAs, and tRNAs when they are encoded in the rRNA operon. Processes pre-crRNA and tracrRNA of type II CRISPR loci if present in the organism.</text>
</comment>
<keyword evidence="13 15" id="KW-0460">Magnesium</keyword>
<evidence type="ECO:0000313" key="18">
    <source>
        <dbReference type="EMBL" id="RFU93919.1"/>
    </source>
</evidence>
<keyword evidence="5 15" id="KW-0963">Cytoplasm</keyword>
<comment type="subcellular location">
    <subcellularLocation>
        <location evidence="2 15">Cytoplasm</location>
    </subcellularLocation>
</comment>
<feature type="binding site" evidence="15">
    <location>
        <position position="137"/>
    </location>
    <ligand>
        <name>Mg(2+)</name>
        <dbReference type="ChEBI" id="CHEBI:18420"/>
    </ligand>
</feature>
<reference evidence="18 19" key="2">
    <citation type="submission" date="2018-09" db="EMBL/GenBank/DDBJ databases">
        <title>Genome of Sphaerochaeta halotolerans strain 4-11.</title>
        <authorList>
            <person name="Nazina T.N."/>
            <person name="Sokolova D.S."/>
        </authorList>
    </citation>
    <scope>NUCLEOTIDE SEQUENCE [LARGE SCALE GENOMIC DNA]</scope>
    <source>
        <strain evidence="18 19">4-11</strain>
    </source>
</reference>
<keyword evidence="12 15" id="KW-0378">Hydrolase</keyword>
<dbReference type="PROSITE" id="PS00517">
    <property type="entry name" value="RNASE_3_1"/>
    <property type="match status" value="1"/>
</dbReference>
<dbReference type="Pfam" id="PF00035">
    <property type="entry name" value="dsrm"/>
    <property type="match status" value="1"/>
</dbReference>
<evidence type="ECO:0000256" key="7">
    <source>
        <dbReference type="ARBA" id="ARBA00022664"/>
    </source>
</evidence>
<sequence>MESSLFKRAPAISSERERELLLFIEKSKMEIKDLSLLNLAFTHRSFANESNELVDTNERLEFLGDSVLGMCVADWLFRNLPAKAEGDFSKIKSIVVSEDSLAMIARSLEVDRYLLIGKGEENSGGRKKKALLADCMEAIFAACYLDSGFEAAKQFIMRYLENQIRAVLEDDYHRDYKTALQEYMQKRWRMVPTYTLVKKTGPEHDFTFYMQVDVNGQIFGPAQGRNKKQAEQLVAKLAYDQLVRLDKD</sequence>
<dbReference type="SMART" id="SM00358">
    <property type="entry name" value="DSRM"/>
    <property type="match status" value="1"/>
</dbReference>
<organism evidence="18 19">
    <name type="scientific">Sphaerochaeta halotolerans</name>
    <dbReference type="NCBI Taxonomy" id="2293840"/>
    <lineage>
        <taxon>Bacteria</taxon>
        <taxon>Pseudomonadati</taxon>
        <taxon>Spirochaetota</taxon>
        <taxon>Spirochaetia</taxon>
        <taxon>Spirochaetales</taxon>
        <taxon>Sphaerochaetaceae</taxon>
        <taxon>Sphaerochaeta</taxon>
    </lineage>
</organism>
<feature type="binding site" evidence="15">
    <location>
        <position position="61"/>
    </location>
    <ligand>
        <name>Mg(2+)</name>
        <dbReference type="ChEBI" id="CHEBI:18420"/>
    </ligand>
</feature>
<feature type="domain" description="DRBM" evidence="16">
    <location>
        <begin position="175"/>
        <end position="244"/>
    </location>
</feature>
<protein>
    <recommendedName>
        <fullName evidence="15">Ribonuclease 3</fullName>
        <ecNumber evidence="15">3.1.26.3</ecNumber>
    </recommendedName>
    <alternativeName>
        <fullName evidence="15">Ribonuclease III</fullName>
        <shortName evidence="15">RNase III</shortName>
    </alternativeName>
</protein>
<evidence type="ECO:0000256" key="12">
    <source>
        <dbReference type="ARBA" id="ARBA00022801"/>
    </source>
</evidence>
<dbReference type="InterPro" id="IPR011907">
    <property type="entry name" value="RNase_III"/>
</dbReference>
<dbReference type="AlphaFoldDB" id="A0A372MDP9"/>
<dbReference type="SMART" id="SM00535">
    <property type="entry name" value="RIBOc"/>
    <property type="match status" value="1"/>
</dbReference>
<dbReference type="Proteomes" id="UP000264002">
    <property type="component" value="Unassembled WGS sequence"/>
</dbReference>
<evidence type="ECO:0000256" key="5">
    <source>
        <dbReference type="ARBA" id="ARBA00022490"/>
    </source>
</evidence>
<dbReference type="PANTHER" id="PTHR11207:SF0">
    <property type="entry name" value="RIBONUCLEASE 3"/>
    <property type="match status" value="1"/>
</dbReference>
<dbReference type="RefSeq" id="WP_117331296.1">
    <property type="nucleotide sequence ID" value="NZ_QUWK01000015.1"/>
</dbReference>
<keyword evidence="10 15" id="KW-0479">Metal-binding</keyword>
<evidence type="ECO:0000256" key="2">
    <source>
        <dbReference type="ARBA" id="ARBA00004496"/>
    </source>
</evidence>
<keyword evidence="9 15" id="KW-0540">Nuclease</keyword>
<evidence type="ECO:0000259" key="16">
    <source>
        <dbReference type="PROSITE" id="PS50137"/>
    </source>
</evidence>
<dbReference type="HAMAP" id="MF_00104">
    <property type="entry name" value="RNase_III"/>
    <property type="match status" value="1"/>
</dbReference>
<keyword evidence="15" id="KW-0699">rRNA-binding</keyword>
<dbReference type="GO" id="GO:0004525">
    <property type="term" value="F:ribonuclease III activity"/>
    <property type="evidence" value="ECO:0007669"/>
    <property type="project" value="UniProtKB-UniRule"/>
</dbReference>
<dbReference type="GO" id="GO:0008033">
    <property type="term" value="P:tRNA processing"/>
    <property type="evidence" value="ECO:0007669"/>
    <property type="project" value="UniProtKB-KW"/>
</dbReference>
<feature type="domain" description="RNase III" evidence="17">
    <location>
        <begin position="20"/>
        <end position="148"/>
    </location>
</feature>
<dbReference type="InterPro" id="IPR014720">
    <property type="entry name" value="dsRBD_dom"/>
</dbReference>
<evidence type="ECO:0000256" key="3">
    <source>
        <dbReference type="ARBA" id="ARBA00010183"/>
    </source>
</evidence>
<evidence type="ECO:0000256" key="6">
    <source>
        <dbReference type="ARBA" id="ARBA00022552"/>
    </source>
</evidence>
<comment type="subunit">
    <text evidence="4 15">Homodimer.</text>
</comment>
<dbReference type="GO" id="GO:0046872">
    <property type="term" value="F:metal ion binding"/>
    <property type="evidence" value="ECO:0007669"/>
    <property type="project" value="UniProtKB-KW"/>
</dbReference>
<dbReference type="GO" id="GO:0042802">
    <property type="term" value="F:identical protein binding"/>
    <property type="evidence" value="ECO:0007669"/>
    <property type="project" value="UniProtKB-ARBA"/>
</dbReference>
<comment type="caution">
    <text evidence="18">The sequence shown here is derived from an EMBL/GenBank/DDBJ whole genome shotgun (WGS) entry which is preliminary data.</text>
</comment>
<name>A0A372MDP9_9SPIR</name>
<dbReference type="EMBL" id="QUWK01000015">
    <property type="protein sequence ID" value="RFU93919.1"/>
    <property type="molecule type" value="Genomic_DNA"/>
</dbReference>
<dbReference type="InterPro" id="IPR036389">
    <property type="entry name" value="RNase_III_sf"/>
</dbReference>
<keyword evidence="8 15" id="KW-0819">tRNA processing</keyword>
<dbReference type="GO" id="GO:0019843">
    <property type="term" value="F:rRNA binding"/>
    <property type="evidence" value="ECO:0007669"/>
    <property type="project" value="UniProtKB-KW"/>
</dbReference>
<evidence type="ECO:0000256" key="10">
    <source>
        <dbReference type="ARBA" id="ARBA00022723"/>
    </source>
</evidence>